<proteinExistence type="predicted"/>
<dbReference type="AlphaFoldDB" id="A0A846ZGM5"/>
<keyword evidence="1" id="KW-0812">Transmembrane</keyword>
<dbReference type="RefSeq" id="WP_168676619.1">
    <property type="nucleotide sequence ID" value="NZ_BPKV01000005.1"/>
</dbReference>
<gene>
    <name evidence="3" type="ORF">HF966_04495</name>
</gene>
<evidence type="ECO:0000256" key="1">
    <source>
        <dbReference type="SAM" id="Phobius"/>
    </source>
</evidence>
<feature type="transmembrane region" description="Helical" evidence="1">
    <location>
        <begin position="35"/>
        <end position="53"/>
    </location>
</feature>
<dbReference type="Pfam" id="PF00990">
    <property type="entry name" value="GGDEF"/>
    <property type="match status" value="1"/>
</dbReference>
<evidence type="ECO:0000313" key="3">
    <source>
        <dbReference type="EMBL" id="NKZ18431.1"/>
    </source>
</evidence>
<feature type="domain" description="GGDEF" evidence="2">
    <location>
        <begin position="227"/>
        <end position="363"/>
    </location>
</feature>
<dbReference type="SUPFAM" id="SSF55073">
    <property type="entry name" value="Nucleotide cyclase"/>
    <property type="match status" value="1"/>
</dbReference>
<dbReference type="CDD" id="cd01949">
    <property type="entry name" value="GGDEF"/>
    <property type="match status" value="1"/>
</dbReference>
<dbReference type="GO" id="GO:0052621">
    <property type="term" value="F:diguanylate cyclase activity"/>
    <property type="evidence" value="ECO:0007669"/>
    <property type="project" value="TreeGrafter"/>
</dbReference>
<dbReference type="InterPro" id="IPR043128">
    <property type="entry name" value="Rev_trsase/Diguanyl_cyclase"/>
</dbReference>
<dbReference type="PANTHER" id="PTHR45138:SF9">
    <property type="entry name" value="DIGUANYLATE CYCLASE DGCM-RELATED"/>
    <property type="match status" value="1"/>
</dbReference>
<dbReference type="PANTHER" id="PTHR45138">
    <property type="entry name" value="REGULATORY COMPONENTS OF SENSORY TRANSDUCTION SYSTEM"/>
    <property type="match status" value="1"/>
</dbReference>
<evidence type="ECO:0000259" key="2">
    <source>
        <dbReference type="PROSITE" id="PS50887"/>
    </source>
</evidence>
<dbReference type="InterPro" id="IPR000160">
    <property type="entry name" value="GGDEF_dom"/>
</dbReference>
<name>A0A846ZGM5_9LACO</name>
<evidence type="ECO:0000313" key="4">
    <source>
        <dbReference type="Proteomes" id="UP000590460"/>
    </source>
</evidence>
<dbReference type="Proteomes" id="UP000590460">
    <property type="component" value="Unassembled WGS sequence"/>
</dbReference>
<dbReference type="SMART" id="SM00267">
    <property type="entry name" value="GGDEF"/>
    <property type="match status" value="1"/>
</dbReference>
<protein>
    <submittedName>
        <fullName evidence="3">GGDEF domain-containing protein</fullName>
    </submittedName>
</protein>
<keyword evidence="1" id="KW-1133">Transmembrane helix</keyword>
<dbReference type="InterPro" id="IPR050469">
    <property type="entry name" value="Diguanylate_Cyclase"/>
</dbReference>
<feature type="transmembrane region" description="Helical" evidence="1">
    <location>
        <begin position="84"/>
        <end position="104"/>
    </location>
</feature>
<dbReference type="NCBIfam" id="TIGR00254">
    <property type="entry name" value="GGDEF"/>
    <property type="match status" value="1"/>
</dbReference>
<feature type="transmembrane region" description="Helical" evidence="1">
    <location>
        <begin position="110"/>
        <end position="129"/>
    </location>
</feature>
<dbReference type="InterPro" id="IPR029787">
    <property type="entry name" value="Nucleotide_cyclase"/>
</dbReference>
<reference evidence="3 4" key="1">
    <citation type="submission" date="2020-04" db="EMBL/GenBank/DDBJ databases">
        <title>MicrobeNet Type strains.</title>
        <authorList>
            <person name="Nicholson A.C."/>
        </authorList>
    </citation>
    <scope>NUCLEOTIDE SEQUENCE [LARGE SCALE GENOMIC DNA]</scope>
    <source>
        <strain evidence="3 4">CCUG 54536</strain>
    </source>
</reference>
<comment type="caution">
    <text evidence="3">The sequence shown here is derived from an EMBL/GenBank/DDBJ whole genome shotgun (WGS) entry which is preliminary data.</text>
</comment>
<dbReference type="EMBL" id="JAAXPO010000004">
    <property type="protein sequence ID" value="NKZ18431.1"/>
    <property type="molecule type" value="Genomic_DNA"/>
</dbReference>
<feature type="transmembrane region" description="Helical" evidence="1">
    <location>
        <begin position="165"/>
        <end position="183"/>
    </location>
</feature>
<feature type="transmembrane region" description="Helical" evidence="1">
    <location>
        <begin position="141"/>
        <end position="159"/>
    </location>
</feature>
<dbReference type="Gene3D" id="3.30.70.270">
    <property type="match status" value="1"/>
</dbReference>
<dbReference type="PROSITE" id="PS50887">
    <property type="entry name" value="GGDEF"/>
    <property type="match status" value="1"/>
</dbReference>
<accession>A0A846ZGM5</accession>
<feature type="transmembrane region" description="Helical" evidence="1">
    <location>
        <begin position="6"/>
        <end position="28"/>
    </location>
</feature>
<feature type="transmembrane region" description="Helical" evidence="1">
    <location>
        <begin position="59"/>
        <end position="77"/>
    </location>
</feature>
<keyword evidence="1" id="KW-0472">Membrane</keyword>
<organism evidence="3 4">
    <name type="scientific">Leuconostoc holzapfelii</name>
    <dbReference type="NCBI Taxonomy" id="434464"/>
    <lineage>
        <taxon>Bacteria</taxon>
        <taxon>Bacillati</taxon>
        <taxon>Bacillota</taxon>
        <taxon>Bacilli</taxon>
        <taxon>Lactobacillales</taxon>
        <taxon>Lactobacillaceae</taxon>
        <taxon>Leuconostoc</taxon>
    </lineage>
</organism>
<sequence>MGSLFFDISVLSTMLIGLGIAILTILNFHEMRESFGWYAETVVVFLPLIYSLLSVSMLVIGNIYLYYLLAIIVYFYVSHDIGAGYFLLTALIIITYLSMLNPALPQGTVLLVLMTGLLTYIGTVIVNLLKVPILAKISAASFIMLCAERLFGTFVPIYGVHTLRGSVISVSALLITMIMMHYFNRYITQRVAEIDAITLRANKDELTQFYNLYYLYKDFGSQQFNEETLAIAILDLDYFKKVNDQYGHNIGNQTLITFSKHIHQNLIEQLGTNNFELYRYGGEEFVVTIKAVAGKTMKEVFDQLQDTIQCVTMEQLPERMSFSAGVAYLKNHAFDPMTTLEAADQLLYQSKHAGRKQTMIEVL</sequence>